<dbReference type="RefSeq" id="WP_026813423.1">
    <property type="nucleotide sequence ID" value="NZ_BMWP01000015.1"/>
</dbReference>
<keyword evidence="14" id="KW-1185">Reference proteome</keyword>
<dbReference type="PANTHER" id="PTHR39321:SF3">
    <property type="entry name" value="PHOSPHOPANTETHEINE ADENYLYLTRANSFERASE"/>
    <property type="match status" value="1"/>
</dbReference>
<evidence type="ECO:0000256" key="4">
    <source>
        <dbReference type="ARBA" id="ARBA00022642"/>
    </source>
</evidence>
<dbReference type="InterPro" id="IPR014729">
    <property type="entry name" value="Rossmann-like_a/b/a_fold"/>
</dbReference>
<keyword evidence="9 11" id="KW-0520">NAD</keyword>
<feature type="domain" description="Cytidyltransferase-like" evidence="12">
    <location>
        <begin position="7"/>
        <end position="168"/>
    </location>
</feature>
<dbReference type="GO" id="GO:0004515">
    <property type="term" value="F:nicotinate-nucleotide adenylyltransferase activity"/>
    <property type="evidence" value="ECO:0007669"/>
    <property type="project" value="UniProtKB-UniRule"/>
</dbReference>
<dbReference type="EMBL" id="BMWP01000015">
    <property type="protein sequence ID" value="GGW37816.1"/>
    <property type="molecule type" value="Genomic_DNA"/>
</dbReference>
<dbReference type="Proteomes" id="UP000634668">
    <property type="component" value="Unassembled WGS sequence"/>
</dbReference>
<gene>
    <name evidence="11 13" type="primary">nadD</name>
    <name evidence="13" type="ORF">GCM10007383_23280</name>
</gene>
<sequence length="195" mass="23048">MKKKIGLFFGTFNPIHIGHLVLANHMVEFSDLDEVWFVITPQSPFKTKKTLLDNNDRYQLVFEAVKNYPKLKASDIEFNLPQPNYTIHTLAHINEKYKGKYDFSLIMGEDNLKGFHKWKNYEVILEHHDIYVYPRISEGKIENRFEGHESIHHVAAPIMEISSTFIRDQIKLKKNIRPLLPDAVWEYIDHMNFYG</sequence>
<reference evidence="13" key="1">
    <citation type="journal article" date="2014" name="Int. J. Syst. Evol. Microbiol.">
        <title>Complete genome sequence of Corynebacterium casei LMG S-19264T (=DSM 44701T), isolated from a smear-ripened cheese.</title>
        <authorList>
            <consortium name="US DOE Joint Genome Institute (JGI-PGF)"/>
            <person name="Walter F."/>
            <person name="Albersmeier A."/>
            <person name="Kalinowski J."/>
            <person name="Ruckert C."/>
        </authorList>
    </citation>
    <scope>NUCLEOTIDE SEQUENCE</scope>
    <source>
        <strain evidence="13">KCTC 12113</strain>
    </source>
</reference>
<evidence type="ECO:0000313" key="13">
    <source>
        <dbReference type="EMBL" id="GGW37816.1"/>
    </source>
</evidence>
<comment type="function">
    <text evidence="1 11">Catalyzes the reversible adenylation of nicotinate mononucleotide (NaMN) to nicotinic acid adenine dinucleotide (NaAD).</text>
</comment>
<keyword evidence="7 11" id="KW-0547">Nucleotide-binding</keyword>
<keyword evidence="4 11" id="KW-0662">Pyridine nucleotide biosynthesis</keyword>
<comment type="catalytic activity">
    <reaction evidence="10 11">
        <text>nicotinate beta-D-ribonucleotide + ATP + H(+) = deamido-NAD(+) + diphosphate</text>
        <dbReference type="Rhea" id="RHEA:22860"/>
        <dbReference type="ChEBI" id="CHEBI:15378"/>
        <dbReference type="ChEBI" id="CHEBI:30616"/>
        <dbReference type="ChEBI" id="CHEBI:33019"/>
        <dbReference type="ChEBI" id="CHEBI:57502"/>
        <dbReference type="ChEBI" id="CHEBI:58437"/>
        <dbReference type="EC" id="2.7.7.18"/>
    </reaction>
</comment>
<evidence type="ECO:0000256" key="7">
    <source>
        <dbReference type="ARBA" id="ARBA00022741"/>
    </source>
</evidence>
<organism evidence="13 14">
    <name type="scientific">Arenibacter certesii</name>
    <dbReference type="NCBI Taxonomy" id="228955"/>
    <lineage>
        <taxon>Bacteria</taxon>
        <taxon>Pseudomonadati</taxon>
        <taxon>Bacteroidota</taxon>
        <taxon>Flavobacteriia</taxon>
        <taxon>Flavobacteriales</taxon>
        <taxon>Flavobacteriaceae</taxon>
        <taxon>Arenibacter</taxon>
    </lineage>
</organism>
<evidence type="ECO:0000256" key="10">
    <source>
        <dbReference type="ARBA" id="ARBA00048721"/>
    </source>
</evidence>
<dbReference type="Gene3D" id="3.40.50.620">
    <property type="entry name" value="HUPs"/>
    <property type="match status" value="1"/>
</dbReference>
<dbReference type="InterPro" id="IPR005248">
    <property type="entry name" value="NadD/NMNAT"/>
</dbReference>
<dbReference type="NCBIfam" id="TIGR00125">
    <property type="entry name" value="cyt_tran_rel"/>
    <property type="match status" value="1"/>
</dbReference>
<dbReference type="SUPFAM" id="SSF52374">
    <property type="entry name" value="Nucleotidylyl transferase"/>
    <property type="match status" value="1"/>
</dbReference>
<protein>
    <recommendedName>
        <fullName evidence="11">Probable nicotinate-nucleotide adenylyltransferase</fullName>
        <ecNumber evidence="11">2.7.7.18</ecNumber>
    </recommendedName>
    <alternativeName>
        <fullName evidence="11">Deamido-NAD(+) diphosphorylase</fullName>
    </alternativeName>
    <alternativeName>
        <fullName evidence="11">Deamido-NAD(+) pyrophosphorylase</fullName>
    </alternativeName>
    <alternativeName>
        <fullName evidence="11">Nicotinate mononucleotide adenylyltransferase</fullName>
        <shortName evidence="11">NaMN adenylyltransferase</shortName>
    </alternativeName>
</protein>
<dbReference type="CDD" id="cd02165">
    <property type="entry name" value="NMNAT"/>
    <property type="match status" value="1"/>
</dbReference>
<name>A0A918IZD2_9FLAO</name>
<keyword evidence="6 11" id="KW-0548">Nucleotidyltransferase</keyword>
<keyword evidence="8 11" id="KW-0067">ATP-binding</keyword>
<evidence type="ECO:0000256" key="8">
    <source>
        <dbReference type="ARBA" id="ARBA00022840"/>
    </source>
</evidence>
<comment type="pathway">
    <text evidence="2 11">Cofactor biosynthesis; NAD(+) biosynthesis; deamido-NAD(+) from nicotinate D-ribonucleotide: step 1/1.</text>
</comment>
<dbReference type="NCBIfam" id="TIGR00482">
    <property type="entry name" value="nicotinate (nicotinamide) nucleotide adenylyltransferase"/>
    <property type="match status" value="1"/>
</dbReference>
<dbReference type="InterPro" id="IPR004821">
    <property type="entry name" value="Cyt_trans-like"/>
</dbReference>
<evidence type="ECO:0000256" key="5">
    <source>
        <dbReference type="ARBA" id="ARBA00022679"/>
    </source>
</evidence>
<dbReference type="PANTHER" id="PTHR39321">
    <property type="entry name" value="NICOTINATE-NUCLEOTIDE ADENYLYLTRANSFERASE-RELATED"/>
    <property type="match status" value="1"/>
</dbReference>
<reference evidence="13" key="2">
    <citation type="submission" date="2020-09" db="EMBL/GenBank/DDBJ databases">
        <authorList>
            <person name="Sun Q."/>
            <person name="Kim S."/>
        </authorList>
    </citation>
    <scope>NUCLEOTIDE SEQUENCE</scope>
    <source>
        <strain evidence="13">KCTC 12113</strain>
    </source>
</reference>
<evidence type="ECO:0000256" key="1">
    <source>
        <dbReference type="ARBA" id="ARBA00002324"/>
    </source>
</evidence>
<dbReference type="GO" id="GO:0009435">
    <property type="term" value="P:NAD+ biosynthetic process"/>
    <property type="evidence" value="ECO:0007669"/>
    <property type="project" value="UniProtKB-UniRule"/>
</dbReference>
<dbReference type="EC" id="2.7.7.18" evidence="11"/>
<dbReference type="Pfam" id="PF01467">
    <property type="entry name" value="CTP_transf_like"/>
    <property type="match status" value="1"/>
</dbReference>
<evidence type="ECO:0000259" key="12">
    <source>
        <dbReference type="Pfam" id="PF01467"/>
    </source>
</evidence>
<comment type="similarity">
    <text evidence="3 11">Belongs to the NadD family.</text>
</comment>
<dbReference type="GO" id="GO:0005524">
    <property type="term" value="F:ATP binding"/>
    <property type="evidence" value="ECO:0007669"/>
    <property type="project" value="UniProtKB-KW"/>
</dbReference>
<dbReference type="HAMAP" id="MF_00244">
    <property type="entry name" value="NaMN_adenylyltr"/>
    <property type="match status" value="1"/>
</dbReference>
<evidence type="ECO:0000256" key="9">
    <source>
        <dbReference type="ARBA" id="ARBA00023027"/>
    </source>
</evidence>
<evidence type="ECO:0000256" key="3">
    <source>
        <dbReference type="ARBA" id="ARBA00009014"/>
    </source>
</evidence>
<evidence type="ECO:0000256" key="11">
    <source>
        <dbReference type="HAMAP-Rule" id="MF_00244"/>
    </source>
</evidence>
<evidence type="ECO:0000313" key="14">
    <source>
        <dbReference type="Proteomes" id="UP000634668"/>
    </source>
</evidence>
<dbReference type="AlphaFoldDB" id="A0A918IZD2"/>
<evidence type="ECO:0000256" key="2">
    <source>
        <dbReference type="ARBA" id="ARBA00005019"/>
    </source>
</evidence>
<accession>A0A918IZD2</accession>
<keyword evidence="5 11" id="KW-0808">Transferase</keyword>
<comment type="caution">
    <text evidence="13">The sequence shown here is derived from an EMBL/GenBank/DDBJ whole genome shotgun (WGS) entry which is preliminary data.</text>
</comment>
<evidence type="ECO:0000256" key="6">
    <source>
        <dbReference type="ARBA" id="ARBA00022695"/>
    </source>
</evidence>
<proteinExistence type="inferred from homology"/>